<dbReference type="GO" id="GO:0061710">
    <property type="term" value="F:L-threonylcarbamoyladenylate synthase"/>
    <property type="evidence" value="ECO:0007669"/>
    <property type="project" value="UniProtKB-EC"/>
</dbReference>
<comment type="catalytic activity">
    <reaction evidence="12 13">
        <text>L-threonine + hydrogencarbonate + ATP = L-threonylcarbamoyladenylate + diphosphate + H2O</text>
        <dbReference type="Rhea" id="RHEA:36407"/>
        <dbReference type="ChEBI" id="CHEBI:15377"/>
        <dbReference type="ChEBI" id="CHEBI:17544"/>
        <dbReference type="ChEBI" id="CHEBI:30616"/>
        <dbReference type="ChEBI" id="CHEBI:33019"/>
        <dbReference type="ChEBI" id="CHEBI:57926"/>
        <dbReference type="ChEBI" id="CHEBI:73682"/>
        <dbReference type="EC" id="2.7.7.87"/>
    </reaction>
</comment>
<dbReference type="Proteomes" id="UP000605805">
    <property type="component" value="Unassembled WGS sequence"/>
</dbReference>
<feature type="binding site" evidence="14">
    <location>
        <position position="155"/>
    </location>
    <ligand>
        <name>ATP</name>
        <dbReference type="ChEBI" id="CHEBI:30616"/>
    </ligand>
</feature>
<feature type="binding site" evidence="14">
    <location>
        <position position="126"/>
    </location>
    <ligand>
        <name>L-threonine</name>
        <dbReference type="ChEBI" id="CHEBI:57926"/>
    </ligand>
</feature>
<evidence type="ECO:0000256" key="10">
    <source>
        <dbReference type="ARBA" id="ARBA00022840"/>
    </source>
</evidence>
<evidence type="ECO:0000259" key="15">
    <source>
        <dbReference type="PROSITE" id="PS51163"/>
    </source>
</evidence>
<name>A0A833DV68_9CREN</name>
<keyword evidence="10 13" id="KW-0067">ATP-binding</keyword>
<sequence>MDVILTKVIRVDPLNPDLNKIKVCCEAAHRGAIFVFPTETVYGLGAYAFDEEAVKRIFIAKGRPIDNPLIVHIANARQLEEVVDEIPETLNKLLRSVWPSPLTVILRKRPSVPRVVTAGLETVAVRMPAHPVALKLIECVGPVAAPSANISGRPSPTTSHHVLIDMYGRVDIILDAGDTFFGVESTIVDLTSTPPKLLRPGPIPVEKLREILGTEIEVPPVARGLCESGRALAPGMKYRHYAPQTKLIVAECQNYQRIDLCAEQLAEIIGRQYVDKGMKVVVIASKETKHIYESRGIKTLVIGSRNNLYEIAKNLFTVLREVDRLGVDLAVAEGFEEYGIGLAIMNRLRKASGYNIIRI</sequence>
<dbReference type="Gene3D" id="3.90.870.10">
    <property type="entry name" value="DHBP synthase"/>
    <property type="match status" value="1"/>
</dbReference>
<dbReference type="GO" id="GO:0005737">
    <property type="term" value="C:cytoplasm"/>
    <property type="evidence" value="ECO:0007669"/>
    <property type="project" value="UniProtKB-SubCell"/>
</dbReference>
<evidence type="ECO:0000313" key="17">
    <source>
        <dbReference type="Proteomes" id="UP000605805"/>
    </source>
</evidence>
<comment type="subcellular location">
    <subcellularLocation>
        <location evidence="1 13">Cytoplasm</location>
    </subcellularLocation>
</comment>
<feature type="binding site" evidence="14">
    <location>
        <position position="185"/>
    </location>
    <ligand>
        <name>L-threonine</name>
        <dbReference type="ChEBI" id="CHEBI:57926"/>
    </ligand>
</feature>
<dbReference type="Gene3D" id="3.40.50.11030">
    <property type="entry name" value="Threonylcarbamoyl-AMP synthase, C-terminal domain"/>
    <property type="match status" value="1"/>
</dbReference>
<evidence type="ECO:0000256" key="12">
    <source>
        <dbReference type="ARBA" id="ARBA00048366"/>
    </source>
</evidence>
<dbReference type="SUPFAM" id="SSF55821">
    <property type="entry name" value="YrdC/RibB"/>
    <property type="match status" value="1"/>
</dbReference>
<dbReference type="PROSITE" id="PS51163">
    <property type="entry name" value="YRDC"/>
    <property type="match status" value="1"/>
</dbReference>
<feature type="binding site" evidence="14">
    <location>
        <position position="199"/>
    </location>
    <ligand>
        <name>ATP</name>
        <dbReference type="ChEBI" id="CHEBI:30616"/>
    </ligand>
</feature>
<dbReference type="InterPro" id="IPR010923">
    <property type="entry name" value="T(6)A37_SUA5"/>
</dbReference>
<dbReference type="Pfam" id="PF03481">
    <property type="entry name" value="Sua5_C"/>
    <property type="match status" value="1"/>
</dbReference>
<dbReference type="EMBL" id="DQTV01000121">
    <property type="protein sequence ID" value="HIP57579.1"/>
    <property type="molecule type" value="Genomic_DNA"/>
</dbReference>
<evidence type="ECO:0000256" key="7">
    <source>
        <dbReference type="ARBA" id="ARBA00022694"/>
    </source>
</evidence>
<evidence type="ECO:0000256" key="5">
    <source>
        <dbReference type="ARBA" id="ARBA00022490"/>
    </source>
</evidence>
<proteinExistence type="inferred from homology"/>
<feature type="binding site" evidence="14">
    <location>
        <position position="72"/>
    </location>
    <ligand>
        <name>L-threonine</name>
        <dbReference type="ChEBI" id="CHEBI:57926"/>
    </ligand>
</feature>
<dbReference type="Pfam" id="PF01300">
    <property type="entry name" value="Sua5_yciO_yrdC"/>
    <property type="match status" value="1"/>
</dbReference>
<evidence type="ECO:0000256" key="3">
    <source>
        <dbReference type="ARBA" id="ARBA00012584"/>
    </source>
</evidence>
<dbReference type="EC" id="2.7.7.87" evidence="3 13"/>
<dbReference type="GO" id="GO:0006450">
    <property type="term" value="P:regulation of translational fidelity"/>
    <property type="evidence" value="ECO:0007669"/>
    <property type="project" value="TreeGrafter"/>
</dbReference>
<evidence type="ECO:0000256" key="6">
    <source>
        <dbReference type="ARBA" id="ARBA00022679"/>
    </source>
</evidence>
<dbReference type="NCBIfam" id="TIGR00057">
    <property type="entry name" value="L-threonylcarbamoyladenylate synthase"/>
    <property type="match status" value="1"/>
</dbReference>
<evidence type="ECO:0000256" key="8">
    <source>
        <dbReference type="ARBA" id="ARBA00022695"/>
    </source>
</evidence>
<organism evidence="16 17">
    <name type="scientific">Ignisphaera aggregans</name>
    <dbReference type="NCBI Taxonomy" id="334771"/>
    <lineage>
        <taxon>Archaea</taxon>
        <taxon>Thermoproteota</taxon>
        <taxon>Thermoprotei</taxon>
        <taxon>Desulfurococcales</taxon>
        <taxon>Desulfurococcaceae</taxon>
        <taxon>Ignisphaera</taxon>
    </lineage>
</organism>
<dbReference type="InterPro" id="IPR017945">
    <property type="entry name" value="DHBP_synth_RibB-like_a/b_dom"/>
</dbReference>
<keyword evidence="7 13" id="KW-0819">tRNA processing</keyword>
<dbReference type="GO" id="GO:0000049">
    <property type="term" value="F:tRNA binding"/>
    <property type="evidence" value="ECO:0007669"/>
    <property type="project" value="TreeGrafter"/>
</dbReference>
<evidence type="ECO:0000256" key="14">
    <source>
        <dbReference type="PIRSR" id="PIRSR004930-1"/>
    </source>
</evidence>
<evidence type="ECO:0000256" key="11">
    <source>
        <dbReference type="ARBA" id="ARBA00029774"/>
    </source>
</evidence>
<comment type="caution">
    <text evidence="16">The sequence shown here is derived from an EMBL/GenBank/DDBJ whole genome shotgun (WGS) entry which is preliminary data.</text>
</comment>
<dbReference type="InterPro" id="IPR050156">
    <property type="entry name" value="TC-AMP_synthase_SUA5"/>
</dbReference>
<keyword evidence="9 13" id="KW-0547">Nucleotide-binding</keyword>
<feature type="binding site" evidence="14">
    <location>
        <position position="122"/>
    </location>
    <ligand>
        <name>L-threonine</name>
        <dbReference type="ChEBI" id="CHEBI:57926"/>
    </ligand>
</feature>
<dbReference type="InterPro" id="IPR006070">
    <property type="entry name" value="Sua5-like_dom"/>
</dbReference>
<evidence type="ECO:0000256" key="1">
    <source>
        <dbReference type="ARBA" id="ARBA00004496"/>
    </source>
</evidence>
<dbReference type="AlphaFoldDB" id="A0A833DV68"/>
<dbReference type="FunFam" id="3.40.50.11030:FF:000001">
    <property type="entry name" value="Threonylcarbamoyl-AMP synthase"/>
    <property type="match status" value="1"/>
</dbReference>
<feature type="binding site" evidence="14">
    <location>
        <position position="67"/>
    </location>
    <ligand>
        <name>ATP</name>
        <dbReference type="ChEBI" id="CHEBI:30616"/>
    </ligand>
</feature>
<comment type="function">
    <text evidence="13">Required for the formation of a threonylcarbamoyl group on adenosine at position 37 (t(6)A37) in tRNAs that read codons beginning with adenine.</text>
</comment>
<dbReference type="PANTHER" id="PTHR17490:SF16">
    <property type="entry name" value="THREONYLCARBAMOYL-AMP SYNTHASE"/>
    <property type="match status" value="1"/>
</dbReference>
<feature type="binding site" evidence="14">
    <location>
        <position position="145"/>
    </location>
    <ligand>
        <name>L-threonine</name>
        <dbReference type="ChEBI" id="CHEBI:57926"/>
    </ligand>
</feature>
<dbReference type="PANTHER" id="PTHR17490">
    <property type="entry name" value="SUA5"/>
    <property type="match status" value="1"/>
</dbReference>
<reference evidence="16" key="1">
    <citation type="journal article" date="2020" name="ISME J.">
        <title>Gammaproteobacteria mediating utilization of methyl-, sulfur- and petroleum organic compounds in deep ocean hydrothermal plumes.</title>
        <authorList>
            <person name="Zhou Z."/>
            <person name="Liu Y."/>
            <person name="Pan J."/>
            <person name="Cron B.R."/>
            <person name="Toner B.M."/>
            <person name="Anantharaman K."/>
            <person name="Breier J.A."/>
            <person name="Dick G.J."/>
            <person name="Li M."/>
        </authorList>
    </citation>
    <scope>NUCLEOTIDE SEQUENCE</scope>
    <source>
        <strain evidence="16">SZUA-1435</strain>
    </source>
</reference>
<evidence type="ECO:0000256" key="4">
    <source>
        <dbReference type="ARBA" id="ARBA00015492"/>
    </source>
</evidence>
<protein>
    <recommendedName>
        <fullName evidence="4 13">Threonylcarbamoyl-AMP synthase</fullName>
        <shortName evidence="13">TC-AMP synthase</shortName>
        <ecNumber evidence="3 13">2.7.7.87</ecNumber>
    </recommendedName>
    <alternativeName>
        <fullName evidence="11 13">L-threonylcarbamoyladenylate synthase</fullName>
    </alternativeName>
</protein>
<dbReference type="FunFam" id="3.90.870.10:FF:000009">
    <property type="entry name" value="Threonylcarbamoyl-AMP synthase, putative"/>
    <property type="match status" value="1"/>
</dbReference>
<evidence type="ECO:0000313" key="16">
    <source>
        <dbReference type="EMBL" id="HIP57579.1"/>
    </source>
</evidence>
<feature type="binding site" evidence="14">
    <location>
        <position position="147"/>
    </location>
    <ligand>
        <name>ATP</name>
        <dbReference type="ChEBI" id="CHEBI:30616"/>
    </ligand>
</feature>
<dbReference type="GO" id="GO:0005524">
    <property type="term" value="F:ATP binding"/>
    <property type="evidence" value="ECO:0007669"/>
    <property type="project" value="UniProtKB-UniRule"/>
</dbReference>
<evidence type="ECO:0000256" key="2">
    <source>
        <dbReference type="ARBA" id="ARBA00007663"/>
    </source>
</evidence>
<comment type="similarity">
    <text evidence="2 13">Belongs to the SUA5 family.</text>
</comment>
<accession>A0A833DV68</accession>
<evidence type="ECO:0000256" key="9">
    <source>
        <dbReference type="ARBA" id="ARBA00022741"/>
    </source>
</evidence>
<gene>
    <name evidence="16" type="ORF">EYH02_05920</name>
</gene>
<feature type="domain" description="YrdC-like" evidence="15">
    <location>
        <begin position="18"/>
        <end position="203"/>
    </location>
</feature>
<keyword evidence="6 13" id="KW-0808">Transferase</keyword>
<keyword evidence="5 13" id="KW-0963">Cytoplasm</keyword>
<dbReference type="GO" id="GO:0008033">
    <property type="term" value="P:tRNA processing"/>
    <property type="evidence" value="ECO:0007669"/>
    <property type="project" value="UniProtKB-KW"/>
</dbReference>
<feature type="binding site" evidence="14">
    <location>
        <position position="63"/>
    </location>
    <ligand>
        <name>ATP</name>
        <dbReference type="ChEBI" id="CHEBI:30616"/>
    </ligand>
</feature>
<dbReference type="PIRSF" id="PIRSF004930">
    <property type="entry name" value="Tln_factor_SUA5"/>
    <property type="match status" value="1"/>
</dbReference>
<keyword evidence="8 13" id="KW-0548">Nucleotidyltransferase</keyword>
<dbReference type="GO" id="GO:0003725">
    <property type="term" value="F:double-stranded RNA binding"/>
    <property type="evidence" value="ECO:0007669"/>
    <property type="project" value="UniProtKB-UniRule"/>
</dbReference>
<evidence type="ECO:0000256" key="13">
    <source>
        <dbReference type="PIRNR" id="PIRNR004930"/>
    </source>
</evidence>
<dbReference type="InterPro" id="IPR005145">
    <property type="entry name" value="Sua5_C"/>
</dbReference>
<feature type="binding site" evidence="14">
    <location>
        <position position="241"/>
    </location>
    <ligand>
        <name>ATP</name>
        <dbReference type="ChEBI" id="CHEBI:30616"/>
    </ligand>
</feature>
<dbReference type="InterPro" id="IPR038385">
    <property type="entry name" value="Sua5/YwlC_C"/>
</dbReference>
<feature type="binding site" evidence="14">
    <location>
        <position position="40"/>
    </location>
    <ligand>
        <name>L-threonine</name>
        <dbReference type="ChEBI" id="CHEBI:57926"/>
    </ligand>
</feature>